<evidence type="ECO:0000256" key="1">
    <source>
        <dbReference type="SAM" id="Coils"/>
    </source>
</evidence>
<dbReference type="Proteomes" id="UP000008068">
    <property type="component" value="Unassembled WGS sequence"/>
</dbReference>
<reference evidence="3" key="1">
    <citation type="submission" date="2011-07" db="EMBL/GenBank/DDBJ databases">
        <authorList>
            <consortium name="Caenorhabditis brenneri Sequencing and Analysis Consortium"/>
            <person name="Wilson R.K."/>
        </authorList>
    </citation>
    <scope>NUCLEOTIDE SEQUENCE [LARGE SCALE GENOMIC DNA]</scope>
    <source>
        <strain evidence="3">PB2801</strain>
    </source>
</reference>
<dbReference type="PANTHER" id="PTHR21447">
    <property type="entry name" value="RING-TYPE DOMAIN-CONTAINING PROTEIN-RELATED"/>
    <property type="match status" value="1"/>
</dbReference>
<sequence>MNGTQTTIRYEEVVVKELQKVFSKYVPSEFHKEFEKARLDLNGDVEVNIEEFLQNLMDKSKNNFRMYGSGAELADNLAIFEDFPLSFKEFGFEDHFRVTSPYQLPQYRNLKGQLYLTKREFVGAIQLSIRQKYEFMGTEPSYEMNQAMQYFDEINNASYELFRYERYVLDDINQRLFQVSTVGLVEDPFWMDRNPLYLLSFEYLESHFQLTKESFQKSVDEADEYEYDKLSHQYPECFYPVSETEGFYMPAIVRIFEDGDQKFVMKYELFNNTIIKEPYGAEEEKTDILETMDLNEVFKDFRDQVKDIEFIRFPIKHAKHAAVPIVAPDARHYILAADALLQYLHHLISGLQVFQRPEGLDLTLTHLSTFFSPESQCRFFIKTTELDKLKKQADDEIWSGTEAKQVKSVEDFGLKTLIREIKRLGLKYAFPDIREYAEEAYQLVVQNKKEPKLRTCDLIDAIEMCQLSCIFNRYSELKHFMHTQKACHRLPLVQCQLCTIEKAAVKEKHSERSSPAIADSKPEPSKALEDFGFSFRILTLEQELKETSSRFEKLEEKVIKYEQGMKNAEEARVAAELDCIKAQKLAAKKEKHILELQKSRKEFEKLEKTVKKKNTEIDVLERKLKEVRRELEEQKVNKQQREEVEKLKEIIEKLKNEKTEEVEKWKNAVKNKDEEIKKLTDKVAETQKTEVSSRCSNEALQNLIRKMDTNAKNELSKKDQVIRNLKASNCQQTSSNASVIKELQETISTMEEHHEEQSKTIKRLLSRISRMSLPVPSQNSENVRIEKLKNLFNAPGPIELAKEMVENALRNGSKSIDHVHTVVEKC</sequence>
<dbReference type="HOGENOM" id="CLU_342970_0_0_1"/>
<dbReference type="GO" id="GO:0045121">
    <property type="term" value="C:membrane raft"/>
    <property type="evidence" value="ECO:0007669"/>
    <property type="project" value="TreeGrafter"/>
</dbReference>
<keyword evidence="3" id="KW-1185">Reference proteome</keyword>
<gene>
    <name evidence="2" type="ORF">CAEBREN_20646</name>
</gene>
<keyword evidence="1" id="KW-0175">Coiled coil</keyword>
<dbReference type="GO" id="GO:0045087">
    <property type="term" value="P:innate immune response"/>
    <property type="evidence" value="ECO:0007669"/>
    <property type="project" value="TreeGrafter"/>
</dbReference>
<evidence type="ECO:0000313" key="3">
    <source>
        <dbReference type="Proteomes" id="UP000008068"/>
    </source>
</evidence>
<dbReference type="AlphaFoldDB" id="G0MWY9"/>
<dbReference type="OMA" id="FPDIREY"/>
<dbReference type="InParanoid" id="G0MWY9"/>
<proteinExistence type="predicted"/>
<dbReference type="EMBL" id="GL379817">
    <property type="protein sequence ID" value="EGT46279.1"/>
    <property type="molecule type" value="Genomic_DNA"/>
</dbReference>
<dbReference type="eggNOG" id="KOG0800">
    <property type="taxonomic scope" value="Eukaryota"/>
</dbReference>
<dbReference type="PANTHER" id="PTHR21447:SF13">
    <property type="entry name" value="RING-TYPE DOMAIN-CONTAINING PROTEIN"/>
    <property type="match status" value="1"/>
</dbReference>
<dbReference type="OrthoDB" id="5874541at2759"/>
<protein>
    <submittedName>
        <fullName evidence="2">Uncharacterized protein</fullName>
    </submittedName>
</protein>
<dbReference type="STRING" id="135651.G0MWY9"/>
<evidence type="ECO:0000313" key="2">
    <source>
        <dbReference type="EMBL" id="EGT46279.1"/>
    </source>
</evidence>
<feature type="coiled-coil region" evidence="1">
    <location>
        <begin position="537"/>
        <end position="689"/>
    </location>
</feature>
<name>G0MWY9_CAEBE</name>
<accession>G0MWY9</accession>
<organism evidence="3">
    <name type="scientific">Caenorhabditis brenneri</name>
    <name type="common">Nematode worm</name>
    <dbReference type="NCBI Taxonomy" id="135651"/>
    <lineage>
        <taxon>Eukaryota</taxon>
        <taxon>Metazoa</taxon>
        <taxon>Ecdysozoa</taxon>
        <taxon>Nematoda</taxon>
        <taxon>Chromadorea</taxon>
        <taxon>Rhabditida</taxon>
        <taxon>Rhabditina</taxon>
        <taxon>Rhabditomorpha</taxon>
        <taxon>Rhabditoidea</taxon>
        <taxon>Rhabditidae</taxon>
        <taxon>Peloderinae</taxon>
        <taxon>Caenorhabditis</taxon>
    </lineage>
</organism>